<proteinExistence type="predicted"/>
<evidence type="ECO:0000259" key="2">
    <source>
        <dbReference type="Pfam" id="PF20938"/>
    </source>
</evidence>
<dbReference type="AlphaFoldDB" id="A0A0R1N3V5"/>
<dbReference type="EMBL" id="AZEC01000001">
    <property type="protein sequence ID" value="KRL14409.1"/>
    <property type="molecule type" value="Genomic_DNA"/>
</dbReference>
<comment type="caution">
    <text evidence="3">The sequence shown here is derived from an EMBL/GenBank/DDBJ whole genome shotgun (WGS) entry which is preliminary data.</text>
</comment>
<dbReference type="InterPro" id="IPR049349">
    <property type="entry name" value="DUF2264_N"/>
</dbReference>
<dbReference type="Pfam" id="PF10022">
    <property type="entry name" value="DUF2264"/>
    <property type="match status" value="1"/>
</dbReference>
<name>A0A0R1N3V5_9LACO</name>
<dbReference type="PANTHER" id="PTHR35339:SF4">
    <property type="entry name" value="LINALOOL DEHYDRATASE_ISOMERASE DOMAIN-CONTAINING PROTEIN"/>
    <property type="match status" value="1"/>
</dbReference>
<dbReference type="InterPro" id="IPR049237">
    <property type="entry name" value="DUF2264_C"/>
</dbReference>
<organism evidence="3 4">
    <name type="scientific">Schleiferilactobacillus perolens DSM 12744</name>
    <dbReference type="NCBI Taxonomy" id="1423792"/>
    <lineage>
        <taxon>Bacteria</taxon>
        <taxon>Bacillati</taxon>
        <taxon>Bacillota</taxon>
        <taxon>Bacilli</taxon>
        <taxon>Lactobacillales</taxon>
        <taxon>Lactobacillaceae</taxon>
        <taxon>Schleiferilactobacillus</taxon>
    </lineage>
</organism>
<dbReference type="PANTHER" id="PTHR35339">
    <property type="entry name" value="LINALOOL DEHYDRATASE_ISOMERASE DOMAIN-CONTAINING PROTEIN"/>
    <property type="match status" value="1"/>
</dbReference>
<dbReference type="Pfam" id="PF20938">
    <property type="entry name" value="DUF2264_C"/>
    <property type="match status" value="1"/>
</dbReference>
<protein>
    <recommendedName>
        <fullName evidence="5">DUF2264 domain-containing protein</fullName>
    </recommendedName>
</protein>
<accession>A0A0R1N3V5</accession>
<evidence type="ECO:0000259" key="1">
    <source>
        <dbReference type="Pfam" id="PF10022"/>
    </source>
</evidence>
<evidence type="ECO:0008006" key="5">
    <source>
        <dbReference type="Google" id="ProtNLM"/>
    </source>
</evidence>
<dbReference type="Proteomes" id="UP000051330">
    <property type="component" value="Unassembled WGS sequence"/>
</dbReference>
<gene>
    <name evidence="3" type="ORF">FD09_GL000056</name>
</gene>
<evidence type="ECO:0000313" key="4">
    <source>
        <dbReference type="Proteomes" id="UP000051330"/>
    </source>
</evidence>
<dbReference type="RefSeq" id="WP_057817093.1">
    <property type="nucleotide sequence ID" value="NZ_AZEC01000001.1"/>
</dbReference>
<reference evidence="3 4" key="1">
    <citation type="journal article" date="2015" name="Genome Announc.">
        <title>Expanding the biotechnology potential of lactobacilli through comparative genomics of 213 strains and associated genera.</title>
        <authorList>
            <person name="Sun Z."/>
            <person name="Harris H.M."/>
            <person name="McCann A."/>
            <person name="Guo C."/>
            <person name="Argimon S."/>
            <person name="Zhang W."/>
            <person name="Yang X."/>
            <person name="Jeffery I.B."/>
            <person name="Cooney J.C."/>
            <person name="Kagawa T.F."/>
            <person name="Liu W."/>
            <person name="Song Y."/>
            <person name="Salvetti E."/>
            <person name="Wrobel A."/>
            <person name="Rasinkangas P."/>
            <person name="Parkhill J."/>
            <person name="Rea M.C."/>
            <person name="O'Sullivan O."/>
            <person name="Ritari J."/>
            <person name="Douillard F.P."/>
            <person name="Paul Ross R."/>
            <person name="Yang R."/>
            <person name="Briner A.E."/>
            <person name="Felis G.E."/>
            <person name="de Vos W.M."/>
            <person name="Barrangou R."/>
            <person name="Klaenhammer T.R."/>
            <person name="Caufield P.W."/>
            <person name="Cui Y."/>
            <person name="Zhang H."/>
            <person name="O'Toole P.W."/>
        </authorList>
    </citation>
    <scope>NUCLEOTIDE SEQUENCE [LARGE SCALE GENOMIC DNA]</scope>
    <source>
        <strain evidence="3 4">DSM 12744</strain>
    </source>
</reference>
<sequence>MEKINIVDRASLRQYFDSLLTPTEKYRQAGNGRLNLGSSATHYTQDQAQIEGFLRELWAVGPMYGNGDLSDADFQYYRQAILNGVDPQHPYYWGVVRDYDQLIVEMASLAVTLIETKAKFWDTLTPDQQHNVFNWLNQVNSIGVWPNNWRFFRILVNVAFTKLGLSASQEKLQDDLALIESKSLAEGWYFDGSPTQMDYYIPWAMHYYGLLYAHYMQQEDPKRSALFVARAKSFAQSFQYWFDTNGAAVPFGRSLTYRFAQAAFWSACVFTGVEVLPWGELKTLVFNHLNYWQTLPITKPDGVLSIGYGYENLYMSEHYNSPGSPYWSFKTFIVLAVPQDHPFWTAKATQPTRAEQIRITPAKMLITNQQGTNVCLYPSEQLAAQAHGDEKYSKFVYSSRFGFSVSTGKHGLEDGAFDNVLAVAEVDSDLFVHKPLDLAGKVTDEWVQHTWSPLPAVAIVSTVVPLGEWHVRIHQVTNQRPLQVADGGFSNLLHDSHPDDHPAVNYAGGLGFTSAIGTTVTTNLLGFEQVTRVFPSPNSNLVYPNTIILTAVGTLTSGTHVLISAHYGGDKIPVVSPSVDYRDEEVVVKFANRSIRVDLRKDELTLSLR</sequence>
<dbReference type="PIRSF" id="PIRSF014753">
    <property type="entry name" value="UCP014753"/>
    <property type="match status" value="1"/>
</dbReference>
<dbReference type="PATRIC" id="fig|1423792.3.peg.58"/>
<dbReference type="InterPro" id="IPR016624">
    <property type="entry name" value="UCP014753"/>
</dbReference>
<keyword evidence="4" id="KW-1185">Reference proteome</keyword>
<feature type="domain" description="DUF2264" evidence="1">
    <location>
        <begin position="8"/>
        <end position="349"/>
    </location>
</feature>
<feature type="domain" description="DUF2264" evidence="2">
    <location>
        <begin position="363"/>
        <end position="565"/>
    </location>
</feature>
<dbReference type="STRING" id="1423792.FD09_GL000056"/>
<evidence type="ECO:0000313" key="3">
    <source>
        <dbReference type="EMBL" id="KRL14409.1"/>
    </source>
</evidence>
<dbReference type="OrthoDB" id="9813465at2"/>